<comment type="caution">
    <text evidence="2">The sequence shown here is derived from an EMBL/GenBank/DDBJ whole genome shotgun (WGS) entry which is preliminary data.</text>
</comment>
<feature type="region of interest" description="Disordered" evidence="1">
    <location>
        <begin position="70"/>
        <end position="158"/>
    </location>
</feature>
<reference evidence="2" key="1">
    <citation type="journal article" date="2021" name="Nat. Commun.">
        <title>Genetic determinants of endophytism in the Arabidopsis root mycobiome.</title>
        <authorList>
            <person name="Mesny F."/>
            <person name="Miyauchi S."/>
            <person name="Thiergart T."/>
            <person name="Pickel B."/>
            <person name="Atanasova L."/>
            <person name="Karlsson M."/>
            <person name="Huettel B."/>
            <person name="Barry K.W."/>
            <person name="Haridas S."/>
            <person name="Chen C."/>
            <person name="Bauer D."/>
            <person name="Andreopoulos W."/>
            <person name="Pangilinan J."/>
            <person name="LaButti K."/>
            <person name="Riley R."/>
            <person name="Lipzen A."/>
            <person name="Clum A."/>
            <person name="Drula E."/>
            <person name="Henrissat B."/>
            <person name="Kohler A."/>
            <person name="Grigoriev I.V."/>
            <person name="Martin F.M."/>
            <person name="Hacquard S."/>
        </authorList>
    </citation>
    <scope>NUCLEOTIDE SEQUENCE</scope>
    <source>
        <strain evidence="2">MPI-CAGE-AT-0016</strain>
    </source>
</reference>
<keyword evidence="3" id="KW-1185">Reference proteome</keyword>
<feature type="compositionally biased region" description="Basic residues" evidence="1">
    <location>
        <begin position="115"/>
        <end position="128"/>
    </location>
</feature>
<dbReference type="EMBL" id="JAGPXD010000007">
    <property type="protein sequence ID" value="KAH7347795.1"/>
    <property type="molecule type" value="Genomic_DNA"/>
</dbReference>
<sequence>MPRGEKAGKATIWDDKAHSDLLICLLPVLKPSKEQWEMIIERTEAKGYSYNAGAVQQHIQKLQKKEGLIATGDGSDSAAATPAPKRTPAKRKAPAKKAVKAGSDADDVDADTATPKKRRVARAPRAKKVKEAEAAEEATKQEPGNEDTGFNEMPNEEI</sequence>
<dbReference type="OrthoDB" id="4525115at2759"/>
<name>A0A8K0T969_9PEZI</name>
<protein>
    <submittedName>
        <fullName evidence="2">Uncharacterized protein</fullName>
    </submittedName>
</protein>
<evidence type="ECO:0000313" key="3">
    <source>
        <dbReference type="Proteomes" id="UP000813385"/>
    </source>
</evidence>
<proteinExistence type="predicted"/>
<evidence type="ECO:0000256" key="1">
    <source>
        <dbReference type="SAM" id="MobiDB-lite"/>
    </source>
</evidence>
<dbReference type="AlphaFoldDB" id="A0A8K0T969"/>
<organism evidence="2 3">
    <name type="scientific">Plectosphaerella cucumerina</name>
    <dbReference type="NCBI Taxonomy" id="40658"/>
    <lineage>
        <taxon>Eukaryota</taxon>
        <taxon>Fungi</taxon>
        <taxon>Dikarya</taxon>
        <taxon>Ascomycota</taxon>
        <taxon>Pezizomycotina</taxon>
        <taxon>Sordariomycetes</taxon>
        <taxon>Hypocreomycetidae</taxon>
        <taxon>Glomerellales</taxon>
        <taxon>Plectosphaerellaceae</taxon>
        <taxon>Plectosphaerella</taxon>
    </lineage>
</organism>
<feature type="compositionally biased region" description="Basic and acidic residues" evidence="1">
    <location>
        <begin position="129"/>
        <end position="140"/>
    </location>
</feature>
<evidence type="ECO:0000313" key="2">
    <source>
        <dbReference type="EMBL" id="KAH7347795.1"/>
    </source>
</evidence>
<dbReference type="Proteomes" id="UP000813385">
    <property type="component" value="Unassembled WGS sequence"/>
</dbReference>
<accession>A0A8K0T969</accession>
<feature type="compositionally biased region" description="Basic residues" evidence="1">
    <location>
        <begin position="87"/>
        <end position="99"/>
    </location>
</feature>
<gene>
    <name evidence="2" type="ORF">B0T11DRAFT_343869</name>
</gene>